<dbReference type="EMBL" id="BMHE01000007">
    <property type="protein sequence ID" value="GGI46827.1"/>
    <property type="molecule type" value="Genomic_DNA"/>
</dbReference>
<accession>A0ABQ2BVJ7</accession>
<proteinExistence type="predicted"/>
<name>A0ABQ2BVJ7_9BACL</name>
<keyword evidence="2" id="KW-1185">Reference proteome</keyword>
<protein>
    <submittedName>
        <fullName evidence="1">Uncharacterized protein</fullName>
    </submittedName>
</protein>
<dbReference type="Proteomes" id="UP000615455">
    <property type="component" value="Unassembled WGS sequence"/>
</dbReference>
<evidence type="ECO:0000313" key="1">
    <source>
        <dbReference type="EMBL" id="GGI46827.1"/>
    </source>
</evidence>
<organism evidence="1 2">
    <name type="scientific">Paenibacillus marchantiophytorum</name>
    <dbReference type="NCBI Taxonomy" id="1619310"/>
    <lineage>
        <taxon>Bacteria</taxon>
        <taxon>Bacillati</taxon>
        <taxon>Bacillota</taxon>
        <taxon>Bacilli</taxon>
        <taxon>Bacillales</taxon>
        <taxon>Paenibacillaceae</taxon>
        <taxon>Paenibacillus</taxon>
    </lineage>
</organism>
<reference evidence="2" key="1">
    <citation type="journal article" date="2019" name="Int. J. Syst. Evol. Microbiol.">
        <title>The Global Catalogue of Microorganisms (GCM) 10K type strain sequencing project: providing services to taxonomists for standard genome sequencing and annotation.</title>
        <authorList>
            <consortium name="The Broad Institute Genomics Platform"/>
            <consortium name="The Broad Institute Genome Sequencing Center for Infectious Disease"/>
            <person name="Wu L."/>
            <person name="Ma J."/>
        </authorList>
    </citation>
    <scope>NUCLEOTIDE SEQUENCE [LARGE SCALE GENOMIC DNA]</scope>
    <source>
        <strain evidence="2">CGMCC 1.15043</strain>
    </source>
</reference>
<comment type="caution">
    <text evidence="1">The sequence shown here is derived from an EMBL/GenBank/DDBJ whole genome shotgun (WGS) entry which is preliminary data.</text>
</comment>
<evidence type="ECO:0000313" key="2">
    <source>
        <dbReference type="Proteomes" id="UP000615455"/>
    </source>
</evidence>
<gene>
    <name evidence="1" type="ORF">GCM10008018_19020</name>
</gene>
<sequence>MQSDGCRVYNRQTDQIGICSNAWTPTSPEYGHIARLIAAVLS</sequence>